<reference evidence="2" key="1">
    <citation type="submission" date="2023-07" db="EMBL/GenBank/DDBJ databases">
        <title>Two novel species in the genus Flavivirga.</title>
        <authorList>
            <person name="Kwon K."/>
        </authorList>
    </citation>
    <scope>NUCLEOTIDE SEQUENCE</scope>
    <source>
        <strain evidence="2">KACC 14157</strain>
    </source>
</reference>
<gene>
    <name evidence="2" type="ORF">Q4Q39_19215</name>
</gene>
<feature type="signal peptide" evidence="1">
    <location>
        <begin position="1"/>
        <end position="24"/>
    </location>
</feature>
<dbReference type="InterPro" id="IPR045391">
    <property type="entry name" value="DUF6520"/>
</dbReference>
<evidence type="ECO:0000313" key="2">
    <source>
        <dbReference type="EMBL" id="MDO5989540.1"/>
    </source>
</evidence>
<name>A0ABT8X6N0_9FLAO</name>
<evidence type="ECO:0000313" key="3">
    <source>
        <dbReference type="Proteomes" id="UP001176891"/>
    </source>
</evidence>
<keyword evidence="1" id="KW-0732">Signal</keyword>
<comment type="caution">
    <text evidence="2">The sequence shown here is derived from an EMBL/GenBank/DDBJ whole genome shotgun (WGS) entry which is preliminary data.</text>
</comment>
<dbReference type="RefSeq" id="WP_303284204.1">
    <property type="nucleotide sequence ID" value="NZ_BAABCZ010000001.1"/>
</dbReference>
<dbReference type="Proteomes" id="UP001176891">
    <property type="component" value="Unassembled WGS sequence"/>
</dbReference>
<keyword evidence="3" id="KW-1185">Reference proteome</keyword>
<accession>A0ABT8X6N0</accession>
<evidence type="ECO:0000256" key="1">
    <source>
        <dbReference type="SAM" id="SignalP"/>
    </source>
</evidence>
<organism evidence="2 3">
    <name type="scientific">Flavivirga amylovorans</name>
    <dbReference type="NCBI Taxonomy" id="870486"/>
    <lineage>
        <taxon>Bacteria</taxon>
        <taxon>Pseudomonadati</taxon>
        <taxon>Bacteroidota</taxon>
        <taxon>Flavobacteriia</taxon>
        <taxon>Flavobacteriales</taxon>
        <taxon>Flavobacteriaceae</taxon>
        <taxon>Flavivirga</taxon>
    </lineage>
</organism>
<feature type="chain" id="PRO_5047059483" evidence="1">
    <location>
        <begin position="25"/>
        <end position="98"/>
    </location>
</feature>
<protein>
    <submittedName>
        <fullName evidence="2">DUF6520 family protein</fullName>
    </submittedName>
</protein>
<proteinExistence type="predicted"/>
<dbReference type="Pfam" id="PF20130">
    <property type="entry name" value="DUF6520"/>
    <property type="match status" value="1"/>
</dbReference>
<dbReference type="EMBL" id="JAUOEM010000009">
    <property type="protein sequence ID" value="MDO5989540.1"/>
    <property type="molecule type" value="Genomic_DNA"/>
</dbReference>
<sequence length="98" mass="10766">MKTFFFKTVLPVLALVLAITSSLAFTSTNNEVNTVPGYIQRLDQHGELKGCDESIQCSNTPSEIICTVGIIDPIQVFGKYSPPSPTNCTKLLFRCPQQ</sequence>